<dbReference type="InterPro" id="IPR015373">
    <property type="entry name" value="Interferon/interleukin_rcp_dom"/>
</dbReference>
<dbReference type="Pfam" id="PF01108">
    <property type="entry name" value="Tissue_fac"/>
    <property type="match status" value="1"/>
</dbReference>
<comment type="caution">
    <text evidence="3">The sequence shown here is derived from an EMBL/GenBank/DDBJ whole genome shotgun (WGS) entry which is preliminary data.</text>
</comment>
<dbReference type="Pfam" id="PF09294">
    <property type="entry name" value="Interfer-bind"/>
    <property type="match status" value="1"/>
</dbReference>
<evidence type="ECO:0000313" key="4">
    <source>
        <dbReference type="Proteomes" id="UP001176940"/>
    </source>
</evidence>
<protein>
    <submittedName>
        <fullName evidence="3">Uncharacterized protein</fullName>
    </submittedName>
</protein>
<dbReference type="Gene3D" id="2.60.40.10">
    <property type="entry name" value="Immunoglobulins"/>
    <property type="match status" value="2"/>
</dbReference>
<evidence type="ECO:0000259" key="2">
    <source>
        <dbReference type="Pfam" id="PF09294"/>
    </source>
</evidence>
<dbReference type="InterPro" id="IPR003961">
    <property type="entry name" value="FN3_dom"/>
</dbReference>
<organism evidence="3 4">
    <name type="scientific">Ranitomeya imitator</name>
    <name type="common">mimic poison frog</name>
    <dbReference type="NCBI Taxonomy" id="111125"/>
    <lineage>
        <taxon>Eukaryota</taxon>
        <taxon>Metazoa</taxon>
        <taxon>Chordata</taxon>
        <taxon>Craniata</taxon>
        <taxon>Vertebrata</taxon>
        <taxon>Euteleostomi</taxon>
        <taxon>Amphibia</taxon>
        <taxon>Batrachia</taxon>
        <taxon>Anura</taxon>
        <taxon>Neobatrachia</taxon>
        <taxon>Hyloidea</taxon>
        <taxon>Dendrobatidae</taxon>
        <taxon>Dendrobatinae</taxon>
        <taxon>Ranitomeya</taxon>
    </lineage>
</organism>
<keyword evidence="4" id="KW-1185">Reference proteome</keyword>
<evidence type="ECO:0000259" key="1">
    <source>
        <dbReference type="Pfam" id="PF01108"/>
    </source>
</evidence>
<gene>
    <name evidence="3" type="ORF">RIMI_LOCUS4040816</name>
</gene>
<dbReference type="InterPro" id="IPR050650">
    <property type="entry name" value="Type-II_Cytokine-TF_Rcpt"/>
</dbReference>
<reference evidence="3" key="1">
    <citation type="submission" date="2023-07" db="EMBL/GenBank/DDBJ databases">
        <authorList>
            <person name="Stuckert A."/>
        </authorList>
    </citation>
    <scope>NUCLEOTIDE SEQUENCE</scope>
</reference>
<dbReference type="InterPro" id="IPR013783">
    <property type="entry name" value="Ig-like_fold"/>
</dbReference>
<proteinExistence type="predicted"/>
<dbReference type="PANTHER" id="PTHR20859">
    <property type="entry name" value="INTERFERON/INTERLEUKIN RECEPTOR"/>
    <property type="match status" value="1"/>
</dbReference>
<evidence type="ECO:0000313" key="3">
    <source>
        <dbReference type="EMBL" id="CAJ0929952.1"/>
    </source>
</evidence>
<feature type="domain" description="Fibronectin type-III" evidence="1">
    <location>
        <begin position="9"/>
        <end position="103"/>
    </location>
</feature>
<dbReference type="Proteomes" id="UP001176940">
    <property type="component" value="Unassembled WGS sequence"/>
</dbReference>
<sequence>MDYHYGLLIFICGWIPGFGKLPIPTNVTMESINFRNILRWNRPAELGGNVSYTVQYKMDFSSERDDYKYICERTHKQQCDSSIITYKSYVRVRTELNSKQSDWVTIHFDPDHQTIIGAPNTTVSSRSGYLDVSFNGPFVNSEEYFIGRSIKERYGELTYRVFYWKESDPAHVLNITTEDNTEILHDLETWTVYCVKVQAYVPQFHKAGKFSPVMCNQTTEDGRIPSWKIALLFLGSMYLSKPFYSAPHLPTLPTEECGESCSQLTFISEETHEMDAA</sequence>
<name>A0ABN9L077_9NEOB</name>
<dbReference type="PANTHER" id="PTHR20859:SF46">
    <property type="entry name" value="INTERFERON GAMMA RECEPTOR 2"/>
    <property type="match status" value="1"/>
</dbReference>
<dbReference type="InterPro" id="IPR036116">
    <property type="entry name" value="FN3_sf"/>
</dbReference>
<dbReference type="SUPFAM" id="SSF49265">
    <property type="entry name" value="Fibronectin type III"/>
    <property type="match status" value="2"/>
</dbReference>
<feature type="domain" description="Interferon/interleukin receptor" evidence="2">
    <location>
        <begin position="114"/>
        <end position="219"/>
    </location>
</feature>
<accession>A0ABN9L077</accession>
<dbReference type="EMBL" id="CAUEEQ010006334">
    <property type="protein sequence ID" value="CAJ0929952.1"/>
    <property type="molecule type" value="Genomic_DNA"/>
</dbReference>